<evidence type="ECO:0000256" key="7">
    <source>
        <dbReference type="RuleBase" id="RU003872"/>
    </source>
</evidence>
<protein>
    <recommendedName>
        <fullName evidence="6">Small ribosomal subunit protein uS17</fullName>
    </recommendedName>
</protein>
<dbReference type="AlphaFoldDB" id="A0A1F5NYA4"/>
<dbReference type="InterPro" id="IPR019979">
    <property type="entry name" value="Ribosomal_uS17_CS"/>
</dbReference>
<keyword evidence="3 6" id="KW-0694">RNA-binding</keyword>
<accession>A0A1F5NYA4</accession>
<evidence type="ECO:0000256" key="6">
    <source>
        <dbReference type="HAMAP-Rule" id="MF_01345"/>
    </source>
</evidence>
<dbReference type="Pfam" id="PF00366">
    <property type="entry name" value="Ribosomal_S17"/>
    <property type="match status" value="1"/>
</dbReference>
<sequence length="78" mass="9249">MNGRILTGQVTSDKMMKTVVVKVVARKRHPKYHKQYSVTRKYKAHDENREYHVGDVVEIQEGRPLSKEKKWTVIRKVK</sequence>
<keyword evidence="5 6" id="KW-0687">Ribonucleoprotein</keyword>
<keyword evidence="2 6" id="KW-0699">rRNA-binding</keyword>
<dbReference type="NCBIfam" id="NF004123">
    <property type="entry name" value="PRK05610.1"/>
    <property type="match status" value="1"/>
</dbReference>
<name>A0A1F5NYA4_9BACT</name>
<organism evidence="8 9">
    <name type="scientific">Candidatus Doudnabacteria bacterium RIFCSPHIGHO2_01_FULL_49_9</name>
    <dbReference type="NCBI Taxonomy" id="1817827"/>
    <lineage>
        <taxon>Bacteria</taxon>
        <taxon>Candidatus Doudnaibacteriota</taxon>
    </lineage>
</organism>
<dbReference type="GO" id="GO:0022627">
    <property type="term" value="C:cytosolic small ribosomal subunit"/>
    <property type="evidence" value="ECO:0007669"/>
    <property type="project" value="UniProtKB-UniRule"/>
</dbReference>
<evidence type="ECO:0000256" key="2">
    <source>
        <dbReference type="ARBA" id="ARBA00022730"/>
    </source>
</evidence>
<comment type="similarity">
    <text evidence="1 6 7">Belongs to the universal ribosomal protein uS17 family.</text>
</comment>
<comment type="function">
    <text evidence="6">One of the primary rRNA binding proteins, it binds specifically to the 5'-end of 16S ribosomal RNA.</text>
</comment>
<dbReference type="SUPFAM" id="SSF50249">
    <property type="entry name" value="Nucleic acid-binding proteins"/>
    <property type="match status" value="1"/>
</dbReference>
<evidence type="ECO:0000256" key="1">
    <source>
        <dbReference type="ARBA" id="ARBA00010254"/>
    </source>
</evidence>
<dbReference type="PANTHER" id="PTHR10744:SF1">
    <property type="entry name" value="SMALL RIBOSOMAL SUBUNIT PROTEIN US17M"/>
    <property type="match status" value="1"/>
</dbReference>
<evidence type="ECO:0000313" key="8">
    <source>
        <dbReference type="EMBL" id="OGE82592.1"/>
    </source>
</evidence>
<dbReference type="GO" id="GO:0003735">
    <property type="term" value="F:structural constituent of ribosome"/>
    <property type="evidence" value="ECO:0007669"/>
    <property type="project" value="UniProtKB-UniRule"/>
</dbReference>
<dbReference type="EMBL" id="MFEN01000068">
    <property type="protein sequence ID" value="OGE82592.1"/>
    <property type="molecule type" value="Genomic_DNA"/>
</dbReference>
<dbReference type="Gene3D" id="2.40.50.140">
    <property type="entry name" value="Nucleic acid-binding proteins"/>
    <property type="match status" value="1"/>
</dbReference>
<dbReference type="GO" id="GO:0019843">
    <property type="term" value="F:rRNA binding"/>
    <property type="evidence" value="ECO:0007669"/>
    <property type="project" value="UniProtKB-UniRule"/>
</dbReference>
<dbReference type="InterPro" id="IPR000266">
    <property type="entry name" value="Ribosomal_uS17"/>
</dbReference>
<dbReference type="HAMAP" id="MF_01345_B">
    <property type="entry name" value="Ribosomal_uS17_B"/>
    <property type="match status" value="1"/>
</dbReference>
<keyword evidence="4 6" id="KW-0689">Ribosomal protein</keyword>
<dbReference type="GO" id="GO:0006412">
    <property type="term" value="P:translation"/>
    <property type="evidence" value="ECO:0007669"/>
    <property type="project" value="UniProtKB-UniRule"/>
</dbReference>
<comment type="subunit">
    <text evidence="6">Part of the 30S ribosomal subunit.</text>
</comment>
<dbReference type="PRINTS" id="PR00973">
    <property type="entry name" value="RIBOSOMALS17"/>
</dbReference>
<proteinExistence type="inferred from homology"/>
<dbReference type="NCBIfam" id="TIGR03635">
    <property type="entry name" value="uS17_bact"/>
    <property type="match status" value="1"/>
</dbReference>
<dbReference type="CDD" id="cd00364">
    <property type="entry name" value="Ribosomal_uS17"/>
    <property type="match status" value="1"/>
</dbReference>
<evidence type="ECO:0000256" key="4">
    <source>
        <dbReference type="ARBA" id="ARBA00022980"/>
    </source>
</evidence>
<evidence type="ECO:0000256" key="3">
    <source>
        <dbReference type="ARBA" id="ARBA00022884"/>
    </source>
</evidence>
<evidence type="ECO:0000256" key="5">
    <source>
        <dbReference type="ARBA" id="ARBA00023274"/>
    </source>
</evidence>
<dbReference type="PROSITE" id="PS00056">
    <property type="entry name" value="RIBOSOMAL_S17"/>
    <property type="match status" value="1"/>
</dbReference>
<reference evidence="8 9" key="1">
    <citation type="journal article" date="2016" name="Nat. Commun.">
        <title>Thousands of microbial genomes shed light on interconnected biogeochemical processes in an aquifer system.</title>
        <authorList>
            <person name="Anantharaman K."/>
            <person name="Brown C.T."/>
            <person name="Hug L.A."/>
            <person name="Sharon I."/>
            <person name="Castelle C.J."/>
            <person name="Probst A.J."/>
            <person name="Thomas B.C."/>
            <person name="Singh A."/>
            <person name="Wilkins M.J."/>
            <person name="Karaoz U."/>
            <person name="Brodie E.L."/>
            <person name="Williams K.H."/>
            <person name="Hubbard S.S."/>
            <person name="Banfield J.F."/>
        </authorList>
    </citation>
    <scope>NUCLEOTIDE SEQUENCE [LARGE SCALE GENOMIC DNA]</scope>
</reference>
<gene>
    <name evidence="6" type="primary">rpsQ</name>
    <name evidence="8" type="ORF">A2846_00505</name>
</gene>
<evidence type="ECO:0000313" key="9">
    <source>
        <dbReference type="Proteomes" id="UP000176339"/>
    </source>
</evidence>
<comment type="caution">
    <text evidence="8">The sequence shown here is derived from an EMBL/GenBank/DDBJ whole genome shotgun (WGS) entry which is preliminary data.</text>
</comment>
<dbReference type="InterPro" id="IPR012340">
    <property type="entry name" value="NA-bd_OB-fold"/>
</dbReference>
<dbReference type="PANTHER" id="PTHR10744">
    <property type="entry name" value="40S RIBOSOMAL PROTEIN S11 FAMILY MEMBER"/>
    <property type="match status" value="1"/>
</dbReference>
<dbReference type="Proteomes" id="UP000176339">
    <property type="component" value="Unassembled WGS sequence"/>
</dbReference>
<dbReference type="InterPro" id="IPR019984">
    <property type="entry name" value="Ribosomal_uS17_bact/chlr"/>
</dbReference>